<sequence length="123" mass="13717">MSRRGLDFFDRWMAEHLPNVLTDDPLAVSDLADEMMKAARREGIPASEIDEEVDSVFEVIFEALQHREGSLGESDQAVFELLSGRLAKEAGITQDQAGALIETIGTDWDALLREAHFLKEQGE</sequence>
<dbReference type="EMBL" id="CCNB01000003">
    <property type="protein sequence ID" value="CDX17092.1"/>
    <property type="molecule type" value="Genomic_DNA"/>
</dbReference>
<accession>A0A090DSG2</accession>
<evidence type="ECO:0008006" key="3">
    <source>
        <dbReference type="Google" id="ProtNLM"/>
    </source>
</evidence>
<reference evidence="1 2" key="1">
    <citation type="submission" date="2014-08" db="EMBL/GenBank/DDBJ databases">
        <authorList>
            <person name="Moulin Lionel"/>
        </authorList>
    </citation>
    <scope>NUCLEOTIDE SEQUENCE [LARGE SCALE GENOMIC DNA]</scope>
</reference>
<protein>
    <recommendedName>
        <fullName evidence="3">DUF768 domain-containing protein</fullName>
    </recommendedName>
</protein>
<proteinExistence type="predicted"/>
<dbReference type="Proteomes" id="UP000046373">
    <property type="component" value="Unassembled WGS sequence"/>
</dbReference>
<evidence type="ECO:0000313" key="1">
    <source>
        <dbReference type="EMBL" id="CDX17092.1"/>
    </source>
</evidence>
<dbReference type="AlphaFoldDB" id="A0A090DSG2"/>
<evidence type="ECO:0000313" key="2">
    <source>
        <dbReference type="Proteomes" id="UP000046373"/>
    </source>
</evidence>
<gene>
    <name evidence="1" type="ORF">MPLDJ20_110087</name>
</gene>
<name>A0A090DSG2_MESPL</name>
<organism evidence="1 2">
    <name type="scientific">Mesorhizobium plurifarium</name>
    <dbReference type="NCBI Taxonomy" id="69974"/>
    <lineage>
        <taxon>Bacteria</taxon>
        <taxon>Pseudomonadati</taxon>
        <taxon>Pseudomonadota</taxon>
        <taxon>Alphaproteobacteria</taxon>
        <taxon>Hyphomicrobiales</taxon>
        <taxon>Phyllobacteriaceae</taxon>
        <taxon>Mesorhizobium</taxon>
    </lineage>
</organism>